<dbReference type="AlphaFoldDB" id="Q08SH1"/>
<keyword evidence="2" id="KW-1133">Transmembrane helix</keyword>
<dbReference type="SUPFAM" id="SSF49879">
    <property type="entry name" value="SMAD/FHA domain"/>
    <property type="match status" value="1"/>
</dbReference>
<dbReference type="Proteomes" id="UP000001351">
    <property type="component" value="Chromosome"/>
</dbReference>
<dbReference type="InterPro" id="IPR008984">
    <property type="entry name" value="SMAD_FHA_dom_sf"/>
</dbReference>
<dbReference type="Pfam" id="PF00498">
    <property type="entry name" value="FHA"/>
    <property type="match status" value="1"/>
</dbReference>
<dbReference type="HOGENOM" id="CLU_1194310_0_0_7"/>
<dbReference type="InterPro" id="IPR050923">
    <property type="entry name" value="Cell_Proc_Reg/RNA_Proc"/>
</dbReference>
<evidence type="ECO:0000256" key="2">
    <source>
        <dbReference type="SAM" id="Phobius"/>
    </source>
</evidence>
<dbReference type="Gene3D" id="2.60.200.20">
    <property type="match status" value="1"/>
</dbReference>
<protein>
    <submittedName>
        <fullName evidence="5">Pkn9 associate protein 1</fullName>
    </submittedName>
</protein>
<keyword evidence="2" id="KW-0812">Transmembrane</keyword>
<reference evidence="4 6" key="2">
    <citation type="journal article" date="2011" name="Mol. Biol. Evol.">
        <title>Comparative genomic analysis of fruiting body formation in Myxococcales.</title>
        <authorList>
            <person name="Huntley S."/>
            <person name="Hamann N."/>
            <person name="Wegener-Feldbrugge S."/>
            <person name="Treuner-Lange A."/>
            <person name="Kube M."/>
            <person name="Reinhardt R."/>
            <person name="Klages S."/>
            <person name="Muller R."/>
            <person name="Ronning C.M."/>
            <person name="Nierman W.C."/>
            <person name="Sogaard-Andersen L."/>
        </authorList>
    </citation>
    <scope>NUCLEOTIDE SEQUENCE [LARGE SCALE GENOMIC DNA]</scope>
    <source>
        <strain evidence="4 6">DW4/3-1</strain>
    </source>
</reference>
<evidence type="ECO:0000313" key="4">
    <source>
        <dbReference type="EMBL" id="ADO71153.1"/>
    </source>
</evidence>
<feature type="region of interest" description="Disordered" evidence="1">
    <location>
        <begin position="1"/>
        <end position="70"/>
    </location>
</feature>
<evidence type="ECO:0000259" key="3">
    <source>
        <dbReference type="PROSITE" id="PS50006"/>
    </source>
</evidence>
<keyword evidence="6" id="KW-1185">Reference proteome</keyword>
<sequence>MAPSNPKRPPRPPQPPSVSAPKKQEAELPFDDDEITPLQADDPRPQRVPQFPVGPRRMPRGPRSPRQMHQDRELLPRFDARDSSEPGHTSASLYVEKGPGAGQLIPVNQGVLVIGRASACDLRLQHPSISRRHVQLLRTGERFILRDLGSQNGTFINRVKIEGDVELCPGDELTLGNSVLKLRGTGSTASKVVQNLALPDPPPARRTLRRRHVALITAGVGMLLALLSLIFL</sequence>
<dbReference type="OrthoDB" id="9815925at2"/>
<proteinExistence type="predicted"/>
<dbReference type="CDD" id="cd00060">
    <property type="entry name" value="FHA"/>
    <property type="match status" value="1"/>
</dbReference>
<dbReference type="SMART" id="SM00240">
    <property type="entry name" value="FHA"/>
    <property type="match status" value="1"/>
</dbReference>
<organism evidence="5 7">
    <name type="scientific">Stigmatella aurantiaca (strain DW4/3-1)</name>
    <dbReference type="NCBI Taxonomy" id="378806"/>
    <lineage>
        <taxon>Bacteria</taxon>
        <taxon>Pseudomonadati</taxon>
        <taxon>Myxococcota</taxon>
        <taxon>Myxococcia</taxon>
        <taxon>Myxococcales</taxon>
        <taxon>Cystobacterineae</taxon>
        <taxon>Archangiaceae</taxon>
        <taxon>Stigmatella</taxon>
    </lineage>
</organism>
<evidence type="ECO:0000256" key="1">
    <source>
        <dbReference type="SAM" id="MobiDB-lite"/>
    </source>
</evidence>
<gene>
    <name evidence="4" type="ordered locus">STAUR_3361</name>
    <name evidence="5" type="ORF">STIAU_4726</name>
</gene>
<dbReference type="eggNOG" id="COG1716">
    <property type="taxonomic scope" value="Bacteria"/>
</dbReference>
<keyword evidence="2" id="KW-0472">Membrane</keyword>
<dbReference type="EMBL" id="AAMD01000163">
    <property type="protein sequence ID" value="EAU63436.1"/>
    <property type="molecule type" value="Genomic_DNA"/>
</dbReference>
<dbReference type="InterPro" id="IPR000253">
    <property type="entry name" value="FHA_dom"/>
</dbReference>
<evidence type="ECO:0000313" key="6">
    <source>
        <dbReference type="Proteomes" id="UP000001351"/>
    </source>
</evidence>
<dbReference type="STRING" id="378806.STAUR_3361"/>
<evidence type="ECO:0000313" key="7">
    <source>
        <dbReference type="Proteomes" id="UP000032702"/>
    </source>
</evidence>
<dbReference type="PANTHER" id="PTHR23308">
    <property type="entry name" value="NUCLEAR INHIBITOR OF PROTEIN PHOSPHATASE-1"/>
    <property type="match status" value="1"/>
</dbReference>
<dbReference type="Proteomes" id="UP000032702">
    <property type="component" value="Unassembled WGS sequence"/>
</dbReference>
<dbReference type="KEGG" id="sur:STAUR_3361"/>
<name>Q08SH1_STIAD</name>
<accession>Q08SH1</accession>
<dbReference type="PROSITE" id="PS50006">
    <property type="entry name" value="FHA_DOMAIN"/>
    <property type="match status" value="1"/>
</dbReference>
<reference evidence="5 7" key="1">
    <citation type="submission" date="2006-04" db="EMBL/GenBank/DDBJ databases">
        <authorList>
            <person name="Nierman W.C."/>
        </authorList>
    </citation>
    <scope>NUCLEOTIDE SEQUENCE [LARGE SCALE GENOMIC DNA]</scope>
    <source>
        <strain evidence="5 7">DW4/3-1</strain>
    </source>
</reference>
<feature type="transmembrane region" description="Helical" evidence="2">
    <location>
        <begin position="213"/>
        <end position="231"/>
    </location>
</feature>
<dbReference type="EMBL" id="CP002271">
    <property type="protein sequence ID" value="ADO71153.1"/>
    <property type="molecule type" value="Genomic_DNA"/>
</dbReference>
<feature type="domain" description="FHA" evidence="3">
    <location>
        <begin position="112"/>
        <end position="161"/>
    </location>
</feature>
<evidence type="ECO:0000313" key="5">
    <source>
        <dbReference type="EMBL" id="EAU63436.1"/>
    </source>
</evidence>